<dbReference type="EMBL" id="LFYT02000019">
    <property type="protein sequence ID" value="PVE42093.1"/>
    <property type="molecule type" value="Genomic_DNA"/>
</dbReference>
<dbReference type="Pfam" id="PF12833">
    <property type="entry name" value="HTH_18"/>
    <property type="match status" value="1"/>
</dbReference>
<dbReference type="RefSeq" id="WP_053171013.1">
    <property type="nucleotide sequence ID" value="NZ_LFYT02000019.1"/>
</dbReference>
<sequence length="313" mass="34591">MSSDTLAPNFAPVQTWLPPWGLSACVRAAIARSAVGLHASQRWGHYPAGPICSIACLFEGSAEALDAGATFDPQATRQSLPAMTVTGPHSSPRSVLYGPQADGVMVLFYPDAWWALTGVSPQDLTNQIVDAHSVLPAALLAACERMRKGGHANTRVKTFFEDLLPLWDERDVDRFTPTGPQRNWAQAFAPWMESLALRAAATGWGRSLRQSERRIKQWTGWSLRKLQGSVRGEAAFFAVMEAMLEDRVDWAQIALDNGFSDQSHFIRETRRITGFSPEALRHGFNTDEAFWVYRAWAQLAGYEVPAPAALVDY</sequence>
<dbReference type="InterPro" id="IPR009057">
    <property type="entry name" value="Homeodomain-like_sf"/>
</dbReference>
<evidence type="ECO:0000313" key="5">
    <source>
        <dbReference type="Proteomes" id="UP000037507"/>
    </source>
</evidence>
<organism evidence="4 5">
    <name type="scientific">Limnohabitans planktonicus II-D5</name>
    <dbReference type="NCBI Taxonomy" id="1293045"/>
    <lineage>
        <taxon>Bacteria</taxon>
        <taxon>Pseudomonadati</taxon>
        <taxon>Pseudomonadota</taxon>
        <taxon>Betaproteobacteria</taxon>
        <taxon>Burkholderiales</taxon>
        <taxon>Comamonadaceae</taxon>
        <taxon>Limnohabitans</taxon>
    </lineage>
</organism>
<evidence type="ECO:0000259" key="3">
    <source>
        <dbReference type="PROSITE" id="PS01124"/>
    </source>
</evidence>
<accession>A0A2T7UBP3</accession>
<protein>
    <submittedName>
        <fullName evidence="4">AraC family transcriptional regulator</fullName>
    </submittedName>
</protein>
<name>A0A2T7UBP3_9BURK</name>
<evidence type="ECO:0000256" key="1">
    <source>
        <dbReference type="ARBA" id="ARBA00023015"/>
    </source>
</evidence>
<evidence type="ECO:0000256" key="2">
    <source>
        <dbReference type="ARBA" id="ARBA00023163"/>
    </source>
</evidence>
<keyword evidence="1" id="KW-0805">Transcription regulation</keyword>
<dbReference type="Proteomes" id="UP000037507">
    <property type="component" value="Unassembled WGS sequence"/>
</dbReference>
<dbReference type="AlphaFoldDB" id="A0A2T7UBP3"/>
<dbReference type="OrthoDB" id="2559672at2"/>
<dbReference type="GO" id="GO:0043565">
    <property type="term" value="F:sequence-specific DNA binding"/>
    <property type="evidence" value="ECO:0007669"/>
    <property type="project" value="InterPro"/>
</dbReference>
<dbReference type="Gene3D" id="1.10.10.60">
    <property type="entry name" value="Homeodomain-like"/>
    <property type="match status" value="1"/>
</dbReference>
<evidence type="ECO:0000313" key="4">
    <source>
        <dbReference type="EMBL" id="PVE42093.1"/>
    </source>
</evidence>
<keyword evidence="2" id="KW-0804">Transcription</keyword>
<dbReference type="GO" id="GO:0003700">
    <property type="term" value="F:DNA-binding transcription factor activity"/>
    <property type="evidence" value="ECO:0007669"/>
    <property type="project" value="InterPro"/>
</dbReference>
<dbReference type="STRING" id="1293045.H663_06410"/>
<comment type="caution">
    <text evidence="4">The sequence shown here is derived from an EMBL/GenBank/DDBJ whole genome shotgun (WGS) entry which is preliminary data.</text>
</comment>
<reference evidence="4" key="1">
    <citation type="submission" date="2017-04" db="EMBL/GenBank/DDBJ databases">
        <title>Unexpected and diverse lifestyles within the genus Limnohabitans.</title>
        <authorList>
            <person name="Kasalicky V."/>
            <person name="Mehrshad M."/>
            <person name="Andrei S.-A."/>
            <person name="Salcher M."/>
            <person name="Kratochvilova H."/>
            <person name="Simek K."/>
            <person name="Ghai R."/>
        </authorList>
    </citation>
    <scope>NUCLEOTIDE SEQUENCE [LARGE SCALE GENOMIC DNA]</scope>
    <source>
        <strain evidence="4">II-D5</strain>
    </source>
</reference>
<keyword evidence="5" id="KW-1185">Reference proteome</keyword>
<dbReference type="PROSITE" id="PS01124">
    <property type="entry name" value="HTH_ARAC_FAMILY_2"/>
    <property type="match status" value="1"/>
</dbReference>
<dbReference type="SUPFAM" id="SSF46689">
    <property type="entry name" value="Homeodomain-like"/>
    <property type="match status" value="1"/>
</dbReference>
<dbReference type="InterPro" id="IPR018060">
    <property type="entry name" value="HTH_AraC"/>
</dbReference>
<proteinExistence type="predicted"/>
<gene>
    <name evidence="4" type="ORF">H663_013810</name>
</gene>
<feature type="domain" description="HTH araC/xylS-type" evidence="3">
    <location>
        <begin position="193"/>
        <end position="283"/>
    </location>
</feature>